<evidence type="ECO:0000313" key="4">
    <source>
        <dbReference type="Proteomes" id="UP000243778"/>
    </source>
</evidence>
<reference evidence="4" key="1">
    <citation type="submission" date="2016-10" db="EMBL/GenBank/DDBJ databases">
        <authorList>
            <person name="Varghese N."/>
            <person name="Submissions S."/>
        </authorList>
    </citation>
    <scope>NUCLEOTIDE SEQUENCE [LARGE SCALE GENOMIC DNA]</scope>
    <source>
        <strain evidence="4">NRRL B-59562</strain>
    </source>
</reference>
<organism evidence="3 4">
    <name type="scientific">Pseudomonas kuykendallii</name>
    <dbReference type="NCBI Taxonomy" id="1007099"/>
    <lineage>
        <taxon>Bacteria</taxon>
        <taxon>Pseudomonadati</taxon>
        <taxon>Pseudomonadota</taxon>
        <taxon>Gammaproteobacteria</taxon>
        <taxon>Pseudomonadales</taxon>
        <taxon>Pseudomonadaceae</taxon>
        <taxon>Pseudomonas</taxon>
    </lineage>
</organism>
<evidence type="ECO:0000259" key="2">
    <source>
        <dbReference type="PROSITE" id="PS51084"/>
    </source>
</evidence>
<dbReference type="RefSeq" id="WP_090228085.1">
    <property type="nucleotide sequence ID" value="NZ_FNNU01000003.1"/>
</dbReference>
<feature type="domain" description="HIT" evidence="2">
    <location>
        <begin position="1"/>
        <end position="103"/>
    </location>
</feature>
<dbReference type="InterPro" id="IPR026026">
    <property type="entry name" value="HIT_Hint"/>
</dbReference>
<dbReference type="Pfam" id="PF01230">
    <property type="entry name" value="HIT"/>
    <property type="match status" value="1"/>
</dbReference>
<dbReference type="InterPro" id="IPR036265">
    <property type="entry name" value="HIT-like_sf"/>
</dbReference>
<dbReference type="GO" id="GO:0016787">
    <property type="term" value="F:hydrolase activity"/>
    <property type="evidence" value="ECO:0007669"/>
    <property type="project" value="UniProtKB-KW"/>
</dbReference>
<protein>
    <submittedName>
        <fullName evidence="3">Diadenosine tetraphosphate (Ap4A) hydrolase</fullName>
    </submittedName>
</protein>
<dbReference type="Proteomes" id="UP000243778">
    <property type="component" value="Unassembled WGS sequence"/>
</dbReference>
<keyword evidence="3" id="KW-0378">Hydrolase</keyword>
<evidence type="ECO:0000313" key="3">
    <source>
        <dbReference type="EMBL" id="SDX16801.1"/>
    </source>
</evidence>
<evidence type="ECO:0000256" key="1">
    <source>
        <dbReference type="PROSITE-ProRule" id="PRU00464"/>
    </source>
</evidence>
<accession>A0A1H2ZHD8</accession>
<name>A0A1H2ZHD8_9PSED</name>
<dbReference type="OrthoDB" id="9799145at2"/>
<dbReference type="Gene3D" id="3.30.428.10">
    <property type="entry name" value="HIT-like"/>
    <property type="match status" value="1"/>
</dbReference>
<dbReference type="EMBL" id="FNNU01000003">
    <property type="protein sequence ID" value="SDX16801.1"/>
    <property type="molecule type" value="Genomic_DNA"/>
</dbReference>
<comment type="caution">
    <text evidence="1">Lacks conserved residue(s) required for the propagation of feature annotation.</text>
</comment>
<dbReference type="PROSITE" id="PS51084">
    <property type="entry name" value="HIT_2"/>
    <property type="match status" value="1"/>
</dbReference>
<dbReference type="PIRSF" id="PIRSF000714">
    <property type="entry name" value="HIT"/>
    <property type="match status" value="1"/>
</dbReference>
<dbReference type="AlphaFoldDB" id="A0A1H2ZHD8"/>
<sequence>MFTLDPQLEHDTLPIGDFPLCRLLLINDAQYPWFVLVPRREDVSEVFQLSEADRQALWNETTFLAEALKDTFAADKINVAALGNVVSQLHMHVIARRRSDVAWPAPVWGKYPPKPYEAAQVDTIKDKLRMVLASSFTFIEAGA</sequence>
<gene>
    <name evidence="3" type="ORF">SAMN05216287_2310</name>
</gene>
<dbReference type="InterPro" id="IPR011146">
    <property type="entry name" value="HIT-like"/>
</dbReference>
<proteinExistence type="predicted"/>
<dbReference type="SUPFAM" id="SSF54197">
    <property type="entry name" value="HIT-like"/>
    <property type="match status" value="1"/>
</dbReference>
<dbReference type="STRING" id="1007099.SAMN05216287_2310"/>
<keyword evidence="4" id="KW-1185">Reference proteome</keyword>